<keyword evidence="7" id="KW-1185">Reference proteome</keyword>
<evidence type="ECO:0000256" key="5">
    <source>
        <dbReference type="SAM" id="SignalP"/>
    </source>
</evidence>
<feature type="binding site" evidence="4">
    <location>
        <position position="382"/>
    </location>
    <ligand>
        <name>substrate</name>
    </ligand>
</feature>
<dbReference type="InterPro" id="IPR012341">
    <property type="entry name" value="6hp_glycosidase-like_sf"/>
</dbReference>
<feature type="binding site" evidence="4">
    <location>
        <position position="255"/>
    </location>
    <ligand>
        <name>substrate</name>
    </ligand>
</feature>
<protein>
    <submittedName>
        <fullName evidence="6">Glycosyl hydrolase family 88</fullName>
    </submittedName>
</protein>
<gene>
    <name evidence="6" type="ORF">B0O44_103611</name>
</gene>
<accession>A0A318UFI7</accession>
<feature type="chain" id="PRO_5016453792" evidence="5">
    <location>
        <begin position="26"/>
        <end position="411"/>
    </location>
</feature>
<dbReference type="OrthoDB" id="428577at2"/>
<comment type="caution">
    <text evidence="6">The sequence shown here is derived from an EMBL/GenBank/DDBJ whole genome shotgun (WGS) entry which is preliminary data.</text>
</comment>
<keyword evidence="1 6" id="KW-0378">Hydrolase</keyword>
<reference evidence="6 7" key="1">
    <citation type="submission" date="2018-06" db="EMBL/GenBank/DDBJ databases">
        <title>Genomic Encyclopedia of Archaeal and Bacterial Type Strains, Phase II (KMG-II): from individual species to whole genera.</title>
        <authorList>
            <person name="Goeker M."/>
        </authorList>
    </citation>
    <scope>NUCLEOTIDE SEQUENCE [LARGE SCALE GENOMIC DNA]</scope>
    <source>
        <strain evidence="6 7">DSM 27372</strain>
    </source>
</reference>
<dbReference type="SUPFAM" id="SSF48208">
    <property type="entry name" value="Six-hairpin glycosidases"/>
    <property type="match status" value="1"/>
</dbReference>
<name>A0A318UFI7_9SPHI</name>
<dbReference type="GO" id="GO:0000272">
    <property type="term" value="P:polysaccharide catabolic process"/>
    <property type="evidence" value="ECO:0007669"/>
    <property type="project" value="TreeGrafter"/>
</dbReference>
<dbReference type="InterPro" id="IPR052369">
    <property type="entry name" value="UG_Glycosaminoglycan_Hydrolase"/>
</dbReference>
<organism evidence="6 7">
    <name type="scientific">Pedobacter nutrimenti</name>
    <dbReference type="NCBI Taxonomy" id="1241337"/>
    <lineage>
        <taxon>Bacteria</taxon>
        <taxon>Pseudomonadati</taxon>
        <taxon>Bacteroidota</taxon>
        <taxon>Sphingobacteriia</taxon>
        <taxon>Sphingobacteriales</taxon>
        <taxon>Sphingobacteriaceae</taxon>
        <taxon>Pedobacter</taxon>
    </lineage>
</organism>
<evidence type="ECO:0000256" key="4">
    <source>
        <dbReference type="PIRSR" id="PIRSR610905-2"/>
    </source>
</evidence>
<dbReference type="EMBL" id="QKLU01000003">
    <property type="protein sequence ID" value="PYF75162.1"/>
    <property type="molecule type" value="Genomic_DNA"/>
</dbReference>
<feature type="binding site" evidence="4">
    <location>
        <position position="251"/>
    </location>
    <ligand>
        <name>substrate</name>
    </ligand>
</feature>
<feature type="signal peptide" evidence="5">
    <location>
        <begin position="1"/>
        <end position="25"/>
    </location>
</feature>
<dbReference type="InterPro" id="IPR010905">
    <property type="entry name" value="Glyco_hydro_88"/>
</dbReference>
<dbReference type="Proteomes" id="UP000248198">
    <property type="component" value="Unassembled WGS sequence"/>
</dbReference>
<evidence type="ECO:0000313" key="6">
    <source>
        <dbReference type="EMBL" id="PYF75162.1"/>
    </source>
</evidence>
<feature type="binding site" evidence="4">
    <location>
        <position position="179"/>
    </location>
    <ligand>
        <name>substrate</name>
    </ligand>
</feature>
<evidence type="ECO:0000256" key="2">
    <source>
        <dbReference type="ARBA" id="ARBA00038358"/>
    </source>
</evidence>
<keyword evidence="5" id="KW-0732">Signal</keyword>
<proteinExistence type="inferred from homology"/>
<sequence length="411" mass="47519">MKISLKLKSFFILAALLLPLKPVFGQPLTHKGYALAQLQYTQLLEQARDLSKYPRTTAKDGRLKYVSILDWTGGFWPGNLWYLYEYTKKPLWKKKAMEWTASLEKNQFNTSNHDLGFMMYCSYGNGLRLTGKPEYKDVLIESARSLSKRYNPIVGSIRSWNQRLSWDGKTMWHYPVIIDNMMNLELLFAATKLSGDSSYRKIAIKHAENTMRDHIRPDYSTYHVINYDEHTGKVLNRQTCQGYADNSTWARGQAWAIYGFTMVYRETKDERFLKTAMKLADFFLGHPNLPADKIPYWDFNVNEKGYQPDWAYRPADDAVPPRDASAAAIVSSALLELSTYAGKKKEFYKQNAIQMLQALSSPVYLAKAGSNNHFLIRHCTGSFPHGEEIDVPLIYADYYYLEALLRLKNYK</sequence>
<evidence type="ECO:0000256" key="3">
    <source>
        <dbReference type="PIRSR" id="PIRSR610905-1"/>
    </source>
</evidence>
<dbReference type="Pfam" id="PF07470">
    <property type="entry name" value="Glyco_hydro_88"/>
    <property type="match status" value="1"/>
</dbReference>
<feature type="binding site" evidence="4">
    <location>
        <position position="239"/>
    </location>
    <ligand>
        <name>substrate</name>
    </ligand>
</feature>
<feature type="active site" description="Nucleophile" evidence="3">
    <location>
        <position position="114"/>
    </location>
</feature>
<dbReference type="AlphaFoldDB" id="A0A318UFI7"/>
<feature type="binding site" evidence="4">
    <location>
        <position position="114"/>
    </location>
    <ligand>
        <name>substrate</name>
    </ligand>
</feature>
<evidence type="ECO:0000256" key="1">
    <source>
        <dbReference type="ARBA" id="ARBA00022801"/>
    </source>
</evidence>
<comment type="similarity">
    <text evidence="2">Belongs to the glycosyl hydrolase 88 family.</text>
</comment>
<dbReference type="Gene3D" id="1.50.10.10">
    <property type="match status" value="1"/>
</dbReference>
<dbReference type="InterPro" id="IPR008928">
    <property type="entry name" value="6-hairpin_glycosidase_sf"/>
</dbReference>
<feature type="active site" description="Proton donor" evidence="3">
    <location>
        <position position="179"/>
    </location>
</feature>
<dbReference type="PANTHER" id="PTHR36845:SF1">
    <property type="entry name" value="HYDROLASE, PUTATIVE (AFU_ORTHOLOGUE AFUA_7G05090)-RELATED"/>
    <property type="match status" value="1"/>
</dbReference>
<dbReference type="PANTHER" id="PTHR36845">
    <property type="entry name" value="HYDROLASE, PUTATIVE (AFU_ORTHOLOGUE AFUA_7G05090)-RELATED"/>
    <property type="match status" value="1"/>
</dbReference>
<evidence type="ECO:0000313" key="7">
    <source>
        <dbReference type="Proteomes" id="UP000248198"/>
    </source>
</evidence>
<dbReference type="RefSeq" id="WP_110830274.1">
    <property type="nucleotide sequence ID" value="NZ_QKLU01000003.1"/>
</dbReference>
<dbReference type="GO" id="GO:0052757">
    <property type="term" value="F:chondroitin hydrolase activity"/>
    <property type="evidence" value="ECO:0007669"/>
    <property type="project" value="TreeGrafter"/>
</dbReference>